<proteinExistence type="inferred from homology"/>
<dbReference type="Gene3D" id="6.10.250.2010">
    <property type="match status" value="1"/>
</dbReference>
<evidence type="ECO:0000256" key="6">
    <source>
        <dbReference type="ARBA" id="ARBA00047949"/>
    </source>
</evidence>
<dbReference type="Gene3D" id="3.20.170.30">
    <property type="match status" value="1"/>
</dbReference>
<evidence type="ECO:0000256" key="7">
    <source>
        <dbReference type="SAM" id="MobiDB-lite"/>
    </source>
</evidence>
<dbReference type="Proteomes" id="UP000620124">
    <property type="component" value="Unassembled WGS sequence"/>
</dbReference>
<dbReference type="OrthoDB" id="419694at2759"/>
<feature type="region of interest" description="Disordered" evidence="7">
    <location>
        <begin position="410"/>
        <end position="439"/>
    </location>
</feature>
<feature type="compositionally biased region" description="Basic and acidic residues" evidence="7">
    <location>
        <begin position="43"/>
        <end position="58"/>
    </location>
</feature>
<accession>A0A8H6YU02</accession>
<evidence type="ECO:0000256" key="2">
    <source>
        <dbReference type="ARBA" id="ARBA00009836"/>
    </source>
</evidence>
<dbReference type="GO" id="GO:0000215">
    <property type="term" value="F:tRNA 2'-phosphotransferase activity"/>
    <property type="evidence" value="ECO:0007669"/>
    <property type="project" value="UniProtKB-EC"/>
</dbReference>
<comment type="function">
    <text evidence="1">Catalyzes the last step of tRNA splicing, the transfer of the splice junction 2'-phosphate from ligated tRNA to NAD to produce ADP-ribose 1''-2'' cyclic phosphate.</text>
</comment>
<dbReference type="GO" id="GO:0005634">
    <property type="term" value="C:nucleus"/>
    <property type="evidence" value="ECO:0007669"/>
    <property type="project" value="InterPro"/>
</dbReference>
<organism evidence="8 9">
    <name type="scientific">Mycena venus</name>
    <dbReference type="NCBI Taxonomy" id="2733690"/>
    <lineage>
        <taxon>Eukaryota</taxon>
        <taxon>Fungi</taxon>
        <taxon>Dikarya</taxon>
        <taxon>Basidiomycota</taxon>
        <taxon>Agaricomycotina</taxon>
        <taxon>Agaricomycetes</taxon>
        <taxon>Agaricomycetidae</taxon>
        <taxon>Agaricales</taxon>
        <taxon>Marasmiineae</taxon>
        <taxon>Mycenaceae</taxon>
        <taxon>Mycena</taxon>
    </lineage>
</organism>
<feature type="compositionally biased region" description="Polar residues" evidence="7">
    <location>
        <begin position="27"/>
        <end position="42"/>
    </location>
</feature>
<dbReference type="PANTHER" id="PTHR12684:SF2">
    <property type="entry name" value="TRNA 2'-PHOSPHOTRANSFERASE 1"/>
    <property type="match status" value="1"/>
</dbReference>
<dbReference type="InterPro" id="IPR042081">
    <property type="entry name" value="RNA_2'-PTrans_C"/>
</dbReference>
<dbReference type="InterPro" id="IPR018465">
    <property type="entry name" value="Scm3/HJURP"/>
</dbReference>
<dbReference type="AlphaFoldDB" id="A0A8H6YU02"/>
<dbReference type="GO" id="GO:0006388">
    <property type="term" value="P:tRNA splicing, via endonucleolytic cleavage and ligation"/>
    <property type="evidence" value="ECO:0007669"/>
    <property type="project" value="TreeGrafter"/>
</dbReference>
<keyword evidence="9" id="KW-1185">Reference proteome</keyword>
<dbReference type="SUPFAM" id="SSF56399">
    <property type="entry name" value="ADP-ribosylation"/>
    <property type="match status" value="1"/>
</dbReference>
<dbReference type="PANTHER" id="PTHR12684">
    <property type="entry name" value="PUTATIVE PHOSPHOTRANSFERASE"/>
    <property type="match status" value="1"/>
</dbReference>
<comment type="catalytic activity">
    <reaction evidence="6">
        <text>2'-phospho-[ligated tRNA] + NAD(+) = mature tRNA + ADP-alpha-D-ribose 1'',2''-cyclic phosphate + nicotinamide</text>
        <dbReference type="Rhea" id="RHEA:23324"/>
        <dbReference type="Rhea" id="RHEA-COMP:11106"/>
        <dbReference type="Rhea" id="RHEA-COMP:11107"/>
        <dbReference type="ChEBI" id="CHEBI:17154"/>
        <dbReference type="ChEBI" id="CHEBI:57540"/>
        <dbReference type="ChEBI" id="CHEBI:76596"/>
        <dbReference type="ChEBI" id="CHEBI:82883"/>
        <dbReference type="ChEBI" id="CHEBI:85027"/>
        <dbReference type="EC" id="2.7.1.160"/>
    </reaction>
</comment>
<reference evidence="8" key="1">
    <citation type="submission" date="2020-05" db="EMBL/GenBank/DDBJ databases">
        <title>Mycena genomes resolve the evolution of fungal bioluminescence.</title>
        <authorList>
            <person name="Tsai I.J."/>
        </authorList>
    </citation>
    <scope>NUCLEOTIDE SEQUENCE</scope>
    <source>
        <strain evidence="8">CCC161011</strain>
    </source>
</reference>
<dbReference type="GO" id="GO:0042393">
    <property type="term" value="F:histone binding"/>
    <property type="evidence" value="ECO:0007669"/>
    <property type="project" value="InterPro"/>
</dbReference>
<dbReference type="Pfam" id="PF01885">
    <property type="entry name" value="PTS_2-RNA"/>
    <property type="match status" value="1"/>
</dbReference>
<protein>
    <recommendedName>
        <fullName evidence="3">2'-phosphotransferase</fullName>
        <ecNumber evidence="3">2.7.1.160</ecNumber>
    </recommendedName>
</protein>
<dbReference type="Gene3D" id="1.10.10.970">
    <property type="entry name" value="RNA 2'-phosphotransferase, Tpt1/KptA family, N-terminal domain"/>
    <property type="match status" value="1"/>
</dbReference>
<evidence type="ECO:0000313" key="9">
    <source>
        <dbReference type="Proteomes" id="UP000620124"/>
    </source>
</evidence>
<dbReference type="EC" id="2.7.1.160" evidence="3"/>
<keyword evidence="4 8" id="KW-0808">Transferase</keyword>
<evidence type="ECO:0000256" key="1">
    <source>
        <dbReference type="ARBA" id="ARBA00003343"/>
    </source>
</evidence>
<dbReference type="InterPro" id="IPR002745">
    <property type="entry name" value="Ptrans_KptA/Tpt1"/>
</dbReference>
<name>A0A8H6YU02_9AGAR</name>
<keyword evidence="5" id="KW-0520">NAD</keyword>
<dbReference type="Pfam" id="PF10384">
    <property type="entry name" value="Scm3"/>
    <property type="match status" value="1"/>
</dbReference>
<evidence type="ECO:0000313" key="8">
    <source>
        <dbReference type="EMBL" id="KAF7365192.1"/>
    </source>
</evidence>
<evidence type="ECO:0000256" key="5">
    <source>
        <dbReference type="ARBA" id="ARBA00023027"/>
    </source>
</evidence>
<comment type="caution">
    <text evidence="8">The sequence shown here is derived from an EMBL/GenBank/DDBJ whole genome shotgun (WGS) entry which is preliminary data.</text>
</comment>
<feature type="region of interest" description="Disordered" evidence="7">
    <location>
        <begin position="1"/>
        <end position="58"/>
    </location>
</feature>
<gene>
    <name evidence="8" type="ORF">MVEN_00390800</name>
</gene>
<evidence type="ECO:0000256" key="4">
    <source>
        <dbReference type="ARBA" id="ARBA00022679"/>
    </source>
</evidence>
<dbReference type="InterPro" id="IPR042080">
    <property type="entry name" value="RNA_2'-PTrans_N"/>
</dbReference>
<dbReference type="EMBL" id="JACAZI010000003">
    <property type="protein sequence ID" value="KAF7365192.1"/>
    <property type="molecule type" value="Genomic_DNA"/>
</dbReference>
<sequence>MEQQSSAPANPEKAPRNRKKPTKPKPDNQQAGSSNSAGTNRQVSEKLRGHPNRDSPEVRLSKTLSWILRHGAKSEGLAMRPDGFVKVTDLLANPKLKTLDLEALQEIVKADSKQRYDLVFEEGIGSEAGMWWMKANQGHSIKTVKLDLQPIASASDIPTGVAVHGTTKQAWESISTQGLSKMKRNHIHLAQGVVGENVVSGMRGSSQILIFVDVQKAIDAGLKFFLSNNGVILTEGDEKGFLGPEYFMRVETSKRVAVSGWEGSKTLTEGMGSLQLTRASTSATPTDDATNIALEREASALRMFDVWNQLAEKYSRRIDEDDIVDLVTGEIVKDRGVLSGEAPWQFPRFADVDDVSSTGTDEEEYDDDADELDAFAGTGEVSVHGWTVPPVRAMDPADAKDLEEFMKAEKRRRREECGDEEVSDGDGGIWRTARFQRRQ</sequence>
<comment type="similarity">
    <text evidence="2">Belongs to the KptA/TPT1 family.</text>
</comment>
<evidence type="ECO:0000256" key="3">
    <source>
        <dbReference type="ARBA" id="ARBA00012007"/>
    </source>
</evidence>